<dbReference type="GO" id="GO:0015979">
    <property type="term" value="P:photosynthesis"/>
    <property type="evidence" value="ECO:0007669"/>
    <property type="project" value="UniProtKB-KW"/>
</dbReference>
<dbReference type="PANTHER" id="PTHR22931">
    <property type="entry name" value="PHOSPHOENOLPYRUVATE DIKINASE-RELATED"/>
    <property type="match status" value="1"/>
</dbReference>
<dbReference type="InterPro" id="IPR015813">
    <property type="entry name" value="Pyrv/PenolPyrv_kinase-like_dom"/>
</dbReference>
<keyword evidence="4" id="KW-0670">Pyruvate</keyword>
<dbReference type="InterPro" id="IPR023151">
    <property type="entry name" value="PEP_util_CS"/>
</dbReference>
<organism evidence="4">
    <name type="scientific">Zea mays</name>
    <name type="common">Maize</name>
    <dbReference type="NCBI Taxonomy" id="4577"/>
    <lineage>
        <taxon>Eukaryota</taxon>
        <taxon>Viridiplantae</taxon>
        <taxon>Streptophyta</taxon>
        <taxon>Embryophyta</taxon>
        <taxon>Tracheophyta</taxon>
        <taxon>Spermatophyta</taxon>
        <taxon>Magnoliopsida</taxon>
        <taxon>Liliopsida</taxon>
        <taxon>Poales</taxon>
        <taxon>Poaceae</taxon>
        <taxon>PACMAD clade</taxon>
        <taxon>Panicoideae</taxon>
        <taxon>Andropogonodae</taxon>
        <taxon>Andropogoneae</taxon>
        <taxon>Tripsacinae</taxon>
        <taxon>Zea</taxon>
    </lineage>
</organism>
<dbReference type="EMBL" id="CM000784">
    <property type="protein sequence ID" value="AQK93863.1"/>
    <property type="molecule type" value="Genomic_DNA"/>
</dbReference>
<accession>A0A1D6FQF6</accession>
<dbReference type="Gene3D" id="3.20.20.60">
    <property type="entry name" value="Phosphoenolpyruvate-binding domains"/>
    <property type="match status" value="1"/>
</dbReference>
<dbReference type="InterPro" id="IPR040442">
    <property type="entry name" value="Pyrv_kinase-like_dom_sf"/>
</dbReference>
<evidence type="ECO:0000259" key="3">
    <source>
        <dbReference type="Pfam" id="PF02896"/>
    </source>
</evidence>
<dbReference type="Pfam" id="PF02896">
    <property type="entry name" value="PEP-utilizers_C"/>
    <property type="match status" value="1"/>
</dbReference>
<evidence type="ECO:0000256" key="1">
    <source>
        <dbReference type="ARBA" id="ARBA00022531"/>
    </source>
</evidence>
<keyword evidence="1" id="KW-0602">Photosynthesis</keyword>
<dbReference type="EMBL" id="CM000784">
    <property type="protein sequence ID" value="AQK93874.1"/>
    <property type="molecule type" value="Genomic_DNA"/>
</dbReference>
<reference evidence="4" key="1">
    <citation type="submission" date="2015-12" db="EMBL/GenBank/DDBJ databases">
        <title>Update maize B73 reference genome by single molecule sequencing technologies.</title>
        <authorList>
            <consortium name="Maize Genome Sequencing Project"/>
            <person name="Ware D."/>
        </authorList>
    </citation>
    <scope>NUCLEOTIDE SEQUENCE</scope>
    <source>
        <tissue evidence="4">Seedling</tissue>
    </source>
</reference>
<dbReference type="AlphaFoldDB" id="A0A1D6FQF6"/>
<dbReference type="PANTHER" id="PTHR22931:SF9">
    <property type="entry name" value="PYRUVATE, PHOSPHATE DIKINASE 1, CHLOROPLASTIC"/>
    <property type="match status" value="1"/>
</dbReference>
<feature type="transmembrane region" description="Helical" evidence="2">
    <location>
        <begin position="37"/>
        <end position="59"/>
    </location>
</feature>
<sequence>MTLESSRSWQTRIPLRMHWLHGTTGQKESGYAGQSTWYLYLFSILVLLVTVTTSDMFYFPFDLFVLGEGNSFKFLFFSFPHLYLGQFFASDERIKAVRQMIMAPTVELRQQALDRLLPYQRSDFEGIFRAMDGLSVTIRLLDPPLHEFLPEGNVEEIVRELCSETGANQEDALARIEKLSEVNPMLGFRGCRLGISYPELTEMQARAIFEAAIAMTNQGVQVFPEIMVPLVGTPQELGHQVALIRQVANKVFTSMGKTIGYKIGTMIEIPRAALVADEIAEQAEFFSFGTNDLTQMTFGYSRDDVGKFIPIYLAQGILQHDPFEVLDQRGVGELVKLATERGRKARPNLKVGICGEHGGEPSSVAFFAKTGLDYVSCSPFRVPIARLAAAQVLV</sequence>
<dbReference type="InterPro" id="IPR010121">
    <property type="entry name" value="Pyruvate_phosphate_dikinase"/>
</dbReference>
<dbReference type="GO" id="GO:0016301">
    <property type="term" value="F:kinase activity"/>
    <property type="evidence" value="ECO:0007669"/>
    <property type="project" value="UniProtKB-KW"/>
</dbReference>
<dbReference type="SUPFAM" id="SSF51621">
    <property type="entry name" value="Phosphoenolpyruvate/pyruvate domain"/>
    <property type="match status" value="1"/>
</dbReference>
<dbReference type="PROSITE" id="PS00742">
    <property type="entry name" value="PEP_ENZYMES_2"/>
    <property type="match status" value="1"/>
</dbReference>
<keyword evidence="2" id="KW-0472">Membrane</keyword>
<proteinExistence type="predicted"/>
<gene>
    <name evidence="4" type="ORF">ZEAMMB73_Zm00001d010321</name>
</gene>
<keyword evidence="2" id="KW-0812">Transmembrane</keyword>
<feature type="domain" description="PEP-utilising enzyme C-terminal" evidence="3">
    <location>
        <begin position="99"/>
        <end position="392"/>
    </location>
</feature>
<protein>
    <submittedName>
        <fullName evidence="4">Pyruvate orthophosphate dikinase2</fullName>
    </submittedName>
</protein>
<evidence type="ECO:0000256" key="2">
    <source>
        <dbReference type="SAM" id="Phobius"/>
    </source>
</evidence>
<dbReference type="InterPro" id="IPR000121">
    <property type="entry name" value="PEP_util_C"/>
</dbReference>
<name>A0A1D6FQF6_MAIZE</name>
<keyword evidence="4" id="KW-0808">Transferase</keyword>
<evidence type="ECO:0000313" key="4">
    <source>
        <dbReference type="EMBL" id="AQK93863.1"/>
    </source>
</evidence>
<keyword evidence="4" id="KW-0418">Kinase</keyword>
<keyword evidence="2" id="KW-1133">Transmembrane helix</keyword>
<dbReference type="GO" id="GO:0050242">
    <property type="term" value="F:pyruvate, phosphate dikinase activity"/>
    <property type="evidence" value="ECO:0007669"/>
    <property type="project" value="InterPro"/>
</dbReference>